<feature type="transmembrane region" description="Helical" evidence="1">
    <location>
        <begin position="6"/>
        <end position="24"/>
    </location>
</feature>
<comment type="caution">
    <text evidence="3">The sequence shown here is derived from an EMBL/GenBank/DDBJ whole genome shotgun (WGS) entry which is preliminary data.</text>
</comment>
<evidence type="ECO:0000313" key="3">
    <source>
        <dbReference type="EMBL" id="GFT83802.1"/>
    </source>
</evidence>
<sequence length="143" mass="16612">MFCHAGIYVLFFWLELIYVNFQIIRIEYQVKKDELLRHLLLFAFNQVFTAVKSAHGFCALCGEGVMAESTARDWYAKFEKGNLDPKNTPCFGCGVKLYEERLNQLLLENSSQTTRELAEKMECSRTAIEKRLHSMEKDQKSEA</sequence>
<evidence type="ECO:0000313" key="4">
    <source>
        <dbReference type="Proteomes" id="UP000887013"/>
    </source>
</evidence>
<reference evidence="3" key="1">
    <citation type="submission" date="2020-08" db="EMBL/GenBank/DDBJ databases">
        <title>Multicomponent nature underlies the extraordinary mechanical properties of spider dragline silk.</title>
        <authorList>
            <person name="Kono N."/>
            <person name="Nakamura H."/>
            <person name="Mori M."/>
            <person name="Yoshida Y."/>
            <person name="Ohtoshi R."/>
            <person name="Malay A.D."/>
            <person name="Moran D.A.P."/>
            <person name="Tomita M."/>
            <person name="Numata K."/>
            <person name="Arakawa K."/>
        </authorList>
    </citation>
    <scope>NUCLEOTIDE SEQUENCE</scope>
</reference>
<proteinExistence type="predicted"/>
<dbReference type="Pfam" id="PF17906">
    <property type="entry name" value="HTH_48"/>
    <property type="match status" value="1"/>
</dbReference>
<dbReference type="AlphaFoldDB" id="A0A8X6U6P6"/>
<dbReference type="OrthoDB" id="6431778at2759"/>
<keyword evidence="1" id="KW-0812">Transmembrane</keyword>
<dbReference type="Gene3D" id="1.10.10.10">
    <property type="entry name" value="Winged helix-like DNA-binding domain superfamily/Winged helix DNA-binding domain"/>
    <property type="match status" value="1"/>
</dbReference>
<dbReference type="Proteomes" id="UP000887013">
    <property type="component" value="Unassembled WGS sequence"/>
</dbReference>
<organism evidence="3 4">
    <name type="scientific">Nephila pilipes</name>
    <name type="common">Giant wood spider</name>
    <name type="synonym">Nephila maculata</name>
    <dbReference type="NCBI Taxonomy" id="299642"/>
    <lineage>
        <taxon>Eukaryota</taxon>
        <taxon>Metazoa</taxon>
        <taxon>Ecdysozoa</taxon>
        <taxon>Arthropoda</taxon>
        <taxon>Chelicerata</taxon>
        <taxon>Arachnida</taxon>
        <taxon>Araneae</taxon>
        <taxon>Araneomorphae</taxon>
        <taxon>Entelegynae</taxon>
        <taxon>Araneoidea</taxon>
        <taxon>Nephilidae</taxon>
        <taxon>Nephila</taxon>
    </lineage>
</organism>
<name>A0A8X6U6P6_NEPPI</name>
<feature type="domain" description="Mos1 transposase HTH" evidence="2">
    <location>
        <begin position="36"/>
        <end position="82"/>
    </location>
</feature>
<keyword evidence="1" id="KW-0472">Membrane</keyword>
<gene>
    <name evidence="3" type="primary">WH47_12498</name>
    <name evidence="3" type="ORF">NPIL_108541</name>
</gene>
<dbReference type="EMBL" id="BMAW01119270">
    <property type="protein sequence ID" value="GFT83802.1"/>
    <property type="molecule type" value="Genomic_DNA"/>
</dbReference>
<dbReference type="InterPro" id="IPR041426">
    <property type="entry name" value="Mos1_HTH"/>
</dbReference>
<protein>
    <submittedName>
        <fullName evidence="3">Histone-lysine N-methyltransferase SETMAR</fullName>
    </submittedName>
</protein>
<dbReference type="InterPro" id="IPR036388">
    <property type="entry name" value="WH-like_DNA-bd_sf"/>
</dbReference>
<evidence type="ECO:0000259" key="2">
    <source>
        <dbReference type="Pfam" id="PF17906"/>
    </source>
</evidence>
<dbReference type="Gene3D" id="1.10.10.1450">
    <property type="match status" value="1"/>
</dbReference>
<evidence type="ECO:0000256" key="1">
    <source>
        <dbReference type="SAM" id="Phobius"/>
    </source>
</evidence>
<keyword evidence="4" id="KW-1185">Reference proteome</keyword>
<accession>A0A8X6U6P6</accession>
<keyword evidence="1" id="KW-1133">Transmembrane helix</keyword>